<dbReference type="GO" id="GO:0004252">
    <property type="term" value="F:serine-type endopeptidase activity"/>
    <property type="evidence" value="ECO:0007669"/>
    <property type="project" value="InterPro"/>
</dbReference>
<protein>
    <submittedName>
        <fullName evidence="2">Putaive type IV secretion system, signal peptidase TraF</fullName>
    </submittedName>
</protein>
<organism evidence="2 3">
    <name type="scientific">Candidatus Desulfovibrio kirbyi</name>
    <dbReference type="NCBI Taxonomy" id="2696086"/>
    <lineage>
        <taxon>Bacteria</taxon>
        <taxon>Pseudomonadati</taxon>
        <taxon>Thermodesulfobacteriota</taxon>
        <taxon>Desulfovibrionia</taxon>
        <taxon>Desulfovibrionales</taxon>
        <taxon>Desulfovibrionaceae</taxon>
        <taxon>Desulfovibrio</taxon>
    </lineage>
</organism>
<feature type="domain" description="Peptidase S26" evidence="1">
    <location>
        <begin position="3"/>
        <end position="144"/>
    </location>
</feature>
<dbReference type="Pfam" id="PF10502">
    <property type="entry name" value="Peptidase_S26"/>
    <property type="match status" value="1"/>
</dbReference>
<reference evidence="2 3" key="1">
    <citation type="journal article" date="2020" name="ISME J.">
        <title>Parallel Reductive Genome Evolution in Desulfovibrio Ectosymbionts Independently Acquired by Trichonympha Protists in the Termite Gut.</title>
        <authorList>
            <person name="Takeuchi M."/>
            <person name="Kuwahara H."/>
            <person name="Murakami T."/>
            <person name="Takahashi K."/>
            <person name="Kajitani R."/>
            <person name="Toyoda A."/>
            <person name="Itoh T."/>
            <person name="Ohkuma M."/>
            <person name="Hongoh Y."/>
        </authorList>
    </citation>
    <scope>NUCLEOTIDE SEQUENCE [LARGE SCALE GENOMIC DNA]</scope>
    <source>
        <strain evidence="2">ZnDsv-02</strain>
    </source>
</reference>
<dbReference type="InterPro" id="IPR036286">
    <property type="entry name" value="LexA/Signal_pep-like_sf"/>
</dbReference>
<comment type="caution">
    <text evidence="2">The sequence shown here is derived from an EMBL/GenBank/DDBJ whole genome shotgun (WGS) entry which is preliminary data.</text>
</comment>
<sequence length="154" mass="16250">MLIAAAVLAVLAGLLLWNAGYRVNVTPSLPKGIYRLASGVPAKGDLASFCLEGEFADLARERGYLQAGSCSSGLRPLLKTLAGLPGDFINPAALNIRAADSQGRAMPSVLEEGNIPQGYALALADHEGSFDGRYFGLVPLASLRKVKAVWLWLP</sequence>
<accession>A0A6L2R757</accession>
<evidence type="ECO:0000313" key="3">
    <source>
        <dbReference type="Proteomes" id="UP000505077"/>
    </source>
</evidence>
<evidence type="ECO:0000259" key="1">
    <source>
        <dbReference type="Pfam" id="PF10502"/>
    </source>
</evidence>
<dbReference type="Proteomes" id="UP000505077">
    <property type="component" value="Unassembled WGS sequence"/>
</dbReference>
<dbReference type="AlphaFoldDB" id="A0A6L2R757"/>
<dbReference type="InterPro" id="IPR019533">
    <property type="entry name" value="Peptidase_S26"/>
</dbReference>
<gene>
    <name evidence="2" type="ORF">ZNDK_1144</name>
</gene>
<dbReference type="EMBL" id="BLLL01000013">
    <property type="protein sequence ID" value="GFH63373.1"/>
    <property type="molecule type" value="Genomic_DNA"/>
</dbReference>
<dbReference type="GO" id="GO:0006465">
    <property type="term" value="P:signal peptide processing"/>
    <property type="evidence" value="ECO:0007669"/>
    <property type="project" value="InterPro"/>
</dbReference>
<name>A0A6L2R757_9BACT</name>
<dbReference type="SUPFAM" id="SSF51306">
    <property type="entry name" value="LexA/Signal peptidase"/>
    <property type="match status" value="1"/>
</dbReference>
<evidence type="ECO:0000313" key="2">
    <source>
        <dbReference type="EMBL" id="GFH63373.1"/>
    </source>
</evidence>
<proteinExistence type="predicted"/>